<reference evidence="1 2" key="1">
    <citation type="journal article" date="2019" name="Genome Biol. Evol.">
        <title>Insights into the evolution of the New World diploid cottons (Gossypium, subgenus Houzingenia) based on genome sequencing.</title>
        <authorList>
            <person name="Grover C.E."/>
            <person name="Arick M.A. 2nd"/>
            <person name="Thrash A."/>
            <person name="Conover J.L."/>
            <person name="Sanders W.S."/>
            <person name="Peterson D.G."/>
            <person name="Frelichowski J.E."/>
            <person name="Scheffler J.A."/>
            <person name="Scheffler B.E."/>
            <person name="Wendel J.F."/>
        </authorList>
    </citation>
    <scope>NUCLEOTIDE SEQUENCE [LARGE SCALE GENOMIC DNA]</scope>
    <source>
        <strain evidence="1">157</strain>
        <tissue evidence="1">Leaf</tissue>
    </source>
</reference>
<accession>A0A7J8MEV9</accession>
<name>A0A7J8MEV9_9ROSI</name>
<dbReference type="Proteomes" id="UP000593572">
    <property type="component" value="Unassembled WGS sequence"/>
</dbReference>
<evidence type="ECO:0000313" key="2">
    <source>
        <dbReference type="Proteomes" id="UP000593572"/>
    </source>
</evidence>
<dbReference type="AlphaFoldDB" id="A0A7J8MEV9"/>
<protein>
    <submittedName>
        <fullName evidence="1">Uncharacterized protein</fullName>
    </submittedName>
</protein>
<gene>
    <name evidence="1" type="ORF">Golob_008120</name>
</gene>
<organism evidence="1 2">
    <name type="scientific">Gossypium lobatum</name>
    <dbReference type="NCBI Taxonomy" id="34289"/>
    <lineage>
        <taxon>Eukaryota</taxon>
        <taxon>Viridiplantae</taxon>
        <taxon>Streptophyta</taxon>
        <taxon>Embryophyta</taxon>
        <taxon>Tracheophyta</taxon>
        <taxon>Spermatophyta</taxon>
        <taxon>Magnoliopsida</taxon>
        <taxon>eudicotyledons</taxon>
        <taxon>Gunneridae</taxon>
        <taxon>Pentapetalae</taxon>
        <taxon>rosids</taxon>
        <taxon>malvids</taxon>
        <taxon>Malvales</taxon>
        <taxon>Malvaceae</taxon>
        <taxon>Malvoideae</taxon>
        <taxon>Gossypium</taxon>
    </lineage>
</organism>
<keyword evidence="2" id="KW-1185">Reference proteome</keyword>
<evidence type="ECO:0000313" key="1">
    <source>
        <dbReference type="EMBL" id="MBA0563120.1"/>
    </source>
</evidence>
<comment type="caution">
    <text evidence="1">The sequence shown here is derived from an EMBL/GenBank/DDBJ whole genome shotgun (WGS) entry which is preliminary data.</text>
</comment>
<sequence>MATKIGTLMVDVFATSHYTKSHLHKTHESNYVDEKKTQEHEIHLHVHTHATHGHAHGFDPMLEYSDSAQLLRH</sequence>
<proteinExistence type="predicted"/>
<dbReference type="EMBL" id="JABEZX010000008">
    <property type="protein sequence ID" value="MBA0563120.1"/>
    <property type="molecule type" value="Genomic_DNA"/>
</dbReference>